<gene>
    <name evidence="7" type="ORF">MFMK1_001978</name>
</gene>
<proteinExistence type="inferred from homology"/>
<comment type="similarity">
    <text evidence="1">Belongs to the ABC transporter superfamily.</text>
</comment>
<evidence type="ECO:0000256" key="5">
    <source>
        <dbReference type="ARBA" id="ARBA00022970"/>
    </source>
</evidence>
<dbReference type="GO" id="GO:0016887">
    <property type="term" value="F:ATP hydrolysis activity"/>
    <property type="evidence" value="ECO:0007669"/>
    <property type="project" value="InterPro"/>
</dbReference>
<reference evidence="7 8" key="1">
    <citation type="submission" date="2023-04" db="EMBL/GenBank/DDBJ databases">
        <authorList>
            <person name="Hsu D."/>
        </authorList>
    </citation>
    <scope>NUCLEOTIDE SEQUENCE [LARGE SCALE GENOMIC DNA]</scope>
    <source>
        <strain evidence="7 8">MK1</strain>
    </source>
</reference>
<dbReference type="InterPro" id="IPR052156">
    <property type="entry name" value="BCAA_Transport_ATP-bd_LivF"/>
</dbReference>
<dbReference type="GO" id="GO:0005524">
    <property type="term" value="F:ATP binding"/>
    <property type="evidence" value="ECO:0007669"/>
    <property type="project" value="UniProtKB-KW"/>
</dbReference>
<dbReference type="CDD" id="cd03224">
    <property type="entry name" value="ABC_TM1139_LivF_branched"/>
    <property type="match status" value="1"/>
</dbReference>
<evidence type="ECO:0000256" key="3">
    <source>
        <dbReference type="ARBA" id="ARBA00022741"/>
    </source>
</evidence>
<dbReference type="PANTHER" id="PTHR43820:SF4">
    <property type="entry name" value="HIGH-AFFINITY BRANCHED-CHAIN AMINO ACID TRANSPORT ATP-BINDING PROTEIN LIVF"/>
    <property type="match status" value="1"/>
</dbReference>
<sequence length="235" mass="25815">MLKLTNVSTSIGNSQVIRGVSLEIKKGDFVSLLGSNGAGKTTLFKTVAGVLKPTQGTIEFKGKLTNRLSADKMVRRGLSLCPEGRRLFPHLTVYKNLLMGAYTRRKSPKKVQRNIGMVEEMFPILRERREQMAGTLSGGEQQMLAIARALMAEPELLLLDEPSIGLAPLIVKQIADTIKNINQMGTTIFLSEQNANMALKITHRGYVLENGVLIMEGSSEKLIKDDSVKRAYLGA</sequence>
<dbReference type="InterPro" id="IPR027417">
    <property type="entry name" value="P-loop_NTPase"/>
</dbReference>
<dbReference type="AlphaFoldDB" id="A0AAU0USB9"/>
<dbReference type="Pfam" id="PF00005">
    <property type="entry name" value="ABC_tran"/>
    <property type="match status" value="1"/>
</dbReference>
<dbReference type="GO" id="GO:0015807">
    <property type="term" value="P:L-amino acid transport"/>
    <property type="evidence" value="ECO:0007669"/>
    <property type="project" value="TreeGrafter"/>
</dbReference>
<evidence type="ECO:0000256" key="2">
    <source>
        <dbReference type="ARBA" id="ARBA00022448"/>
    </source>
</evidence>
<evidence type="ECO:0000313" key="8">
    <source>
        <dbReference type="Proteomes" id="UP001329915"/>
    </source>
</evidence>
<feature type="domain" description="ABC transporter" evidence="6">
    <location>
        <begin position="2"/>
        <end position="235"/>
    </location>
</feature>
<protein>
    <submittedName>
        <fullName evidence="7">ABC transporter ATP-binding protein</fullName>
    </submittedName>
</protein>
<dbReference type="RefSeq" id="WP_366921573.1">
    <property type="nucleotide sequence ID" value="NZ_CP121694.1"/>
</dbReference>
<dbReference type="KEGG" id="dbc:MFMK1_001978"/>
<dbReference type="EMBL" id="CP121694">
    <property type="protein sequence ID" value="WRO22153.1"/>
    <property type="molecule type" value="Genomic_DNA"/>
</dbReference>
<dbReference type="InterPro" id="IPR003439">
    <property type="entry name" value="ABC_transporter-like_ATP-bd"/>
</dbReference>
<dbReference type="PROSITE" id="PS00211">
    <property type="entry name" value="ABC_TRANSPORTER_1"/>
    <property type="match status" value="1"/>
</dbReference>
<evidence type="ECO:0000256" key="1">
    <source>
        <dbReference type="ARBA" id="ARBA00005417"/>
    </source>
</evidence>
<organism evidence="7 8">
    <name type="scientific">Metallumcola ferriviriculae</name>
    <dbReference type="NCBI Taxonomy" id="3039180"/>
    <lineage>
        <taxon>Bacteria</taxon>
        <taxon>Bacillati</taxon>
        <taxon>Bacillota</taxon>
        <taxon>Clostridia</taxon>
        <taxon>Neomoorellales</taxon>
        <taxon>Desulfitibacteraceae</taxon>
        <taxon>Metallumcola</taxon>
    </lineage>
</organism>
<dbReference type="GO" id="GO:0015658">
    <property type="term" value="F:branched-chain amino acid transmembrane transporter activity"/>
    <property type="evidence" value="ECO:0007669"/>
    <property type="project" value="TreeGrafter"/>
</dbReference>
<dbReference type="PROSITE" id="PS50893">
    <property type="entry name" value="ABC_TRANSPORTER_2"/>
    <property type="match status" value="1"/>
</dbReference>
<keyword evidence="2" id="KW-0813">Transport</keyword>
<keyword evidence="3" id="KW-0547">Nucleotide-binding</keyword>
<dbReference type="InterPro" id="IPR003593">
    <property type="entry name" value="AAA+_ATPase"/>
</dbReference>
<dbReference type="PANTHER" id="PTHR43820">
    <property type="entry name" value="HIGH-AFFINITY BRANCHED-CHAIN AMINO ACID TRANSPORT ATP-BINDING PROTEIN LIVF"/>
    <property type="match status" value="1"/>
</dbReference>
<dbReference type="Gene3D" id="3.40.50.300">
    <property type="entry name" value="P-loop containing nucleotide triphosphate hydrolases"/>
    <property type="match status" value="1"/>
</dbReference>
<keyword evidence="8" id="KW-1185">Reference proteome</keyword>
<dbReference type="InterPro" id="IPR017871">
    <property type="entry name" value="ABC_transporter-like_CS"/>
</dbReference>
<keyword evidence="5" id="KW-0029">Amino-acid transport</keyword>
<dbReference type="Proteomes" id="UP001329915">
    <property type="component" value="Chromosome"/>
</dbReference>
<evidence type="ECO:0000259" key="6">
    <source>
        <dbReference type="PROSITE" id="PS50893"/>
    </source>
</evidence>
<evidence type="ECO:0000313" key="7">
    <source>
        <dbReference type="EMBL" id="WRO22153.1"/>
    </source>
</evidence>
<accession>A0AAU0USB9</accession>
<dbReference type="SUPFAM" id="SSF52540">
    <property type="entry name" value="P-loop containing nucleoside triphosphate hydrolases"/>
    <property type="match status" value="1"/>
</dbReference>
<dbReference type="SMART" id="SM00382">
    <property type="entry name" value="AAA"/>
    <property type="match status" value="1"/>
</dbReference>
<keyword evidence="4 7" id="KW-0067">ATP-binding</keyword>
<evidence type="ECO:0000256" key="4">
    <source>
        <dbReference type="ARBA" id="ARBA00022840"/>
    </source>
</evidence>
<name>A0AAU0USB9_9FIRM</name>